<dbReference type="Proteomes" id="UP000184386">
    <property type="component" value="Unassembled WGS sequence"/>
</dbReference>
<dbReference type="GO" id="GO:0008360">
    <property type="term" value="P:regulation of cell shape"/>
    <property type="evidence" value="ECO:0007669"/>
    <property type="project" value="UniProtKB-KW"/>
</dbReference>
<feature type="domain" description="Rod shape-determining protein MreC beta-barrel core" evidence="7">
    <location>
        <begin position="125"/>
        <end position="274"/>
    </location>
</feature>
<evidence type="ECO:0000259" key="7">
    <source>
        <dbReference type="Pfam" id="PF04085"/>
    </source>
</evidence>
<evidence type="ECO:0000256" key="5">
    <source>
        <dbReference type="PIRNR" id="PIRNR038471"/>
    </source>
</evidence>
<evidence type="ECO:0000256" key="6">
    <source>
        <dbReference type="SAM" id="Phobius"/>
    </source>
</evidence>
<dbReference type="PANTHER" id="PTHR34138">
    <property type="entry name" value="CELL SHAPE-DETERMINING PROTEIN MREC"/>
    <property type="match status" value="1"/>
</dbReference>
<keyword evidence="6" id="KW-0472">Membrane</keyword>
<feature type="transmembrane region" description="Helical" evidence="6">
    <location>
        <begin position="12"/>
        <end position="30"/>
    </location>
</feature>
<dbReference type="InterPro" id="IPR042177">
    <property type="entry name" value="Cell/Rod_1"/>
</dbReference>
<name>A0A1M6JWN9_9FIRM</name>
<evidence type="ECO:0000256" key="4">
    <source>
        <dbReference type="ARBA" id="ARBA00032089"/>
    </source>
</evidence>
<dbReference type="AlphaFoldDB" id="A0A1M6JWN9"/>
<evidence type="ECO:0000256" key="2">
    <source>
        <dbReference type="ARBA" id="ARBA00013855"/>
    </source>
</evidence>
<comment type="similarity">
    <text evidence="1 5">Belongs to the MreC family.</text>
</comment>
<gene>
    <name evidence="8" type="ORF">SAMN02745136_00235</name>
</gene>
<evidence type="ECO:0000256" key="3">
    <source>
        <dbReference type="ARBA" id="ARBA00022960"/>
    </source>
</evidence>
<keyword evidence="9" id="KW-1185">Reference proteome</keyword>
<dbReference type="EMBL" id="FRAC01000006">
    <property type="protein sequence ID" value="SHJ51125.1"/>
    <property type="molecule type" value="Genomic_DNA"/>
</dbReference>
<protein>
    <recommendedName>
        <fullName evidence="2 5">Cell shape-determining protein MreC</fullName>
    </recommendedName>
    <alternativeName>
        <fullName evidence="4 5">Cell shape protein MreC</fullName>
    </alternativeName>
</protein>
<dbReference type="PANTHER" id="PTHR34138:SF1">
    <property type="entry name" value="CELL SHAPE-DETERMINING PROTEIN MREC"/>
    <property type="match status" value="1"/>
</dbReference>
<organism evidence="8 9">
    <name type="scientific">Anaerocolumna jejuensis DSM 15929</name>
    <dbReference type="NCBI Taxonomy" id="1121322"/>
    <lineage>
        <taxon>Bacteria</taxon>
        <taxon>Bacillati</taxon>
        <taxon>Bacillota</taxon>
        <taxon>Clostridia</taxon>
        <taxon>Lachnospirales</taxon>
        <taxon>Lachnospiraceae</taxon>
        <taxon>Anaerocolumna</taxon>
    </lineage>
</organism>
<dbReference type="InterPro" id="IPR055342">
    <property type="entry name" value="MreC_beta-barrel_core"/>
</dbReference>
<reference evidence="8 9" key="1">
    <citation type="submission" date="2016-11" db="EMBL/GenBank/DDBJ databases">
        <authorList>
            <person name="Jaros S."/>
            <person name="Januszkiewicz K."/>
            <person name="Wedrychowicz H."/>
        </authorList>
    </citation>
    <scope>NUCLEOTIDE SEQUENCE [LARGE SCALE GENOMIC DNA]</scope>
    <source>
        <strain evidence="8 9">DSM 15929</strain>
    </source>
</reference>
<comment type="function">
    <text evidence="5">Involved in formation and maintenance of cell shape.</text>
</comment>
<keyword evidence="3 5" id="KW-0133">Cell shape</keyword>
<dbReference type="InterPro" id="IPR007221">
    <property type="entry name" value="MreC"/>
</dbReference>
<evidence type="ECO:0000256" key="1">
    <source>
        <dbReference type="ARBA" id="ARBA00009369"/>
    </source>
</evidence>
<accession>A0A1M6JWN9</accession>
<evidence type="ECO:0000313" key="8">
    <source>
        <dbReference type="EMBL" id="SHJ51125.1"/>
    </source>
</evidence>
<dbReference type="OrthoDB" id="9792313at2"/>
<dbReference type="GO" id="GO:0005886">
    <property type="term" value="C:plasma membrane"/>
    <property type="evidence" value="ECO:0007669"/>
    <property type="project" value="TreeGrafter"/>
</dbReference>
<sequence>MRRRPGFLINPKHLFIGGVVLCLILMFISFRYSEALSPVKGAVGDVLMPMQNGINTVGKAIAAQGDKFVKLSTLLKENKDLKKQLSEVSYENKILLQDKYELDRFRDLYKLDQKYADYPKVGARVISIDPNNWYNNFTIDKGKEDGIDVDMNVIAGNGLVGIVTEVHQNYSKVRSIIDDSSNVYGMFIKTSDNCIVNGSMESYSKGILDVSLIAKDAKISDGFEVVTSSISTKYLQGILIGYVTDITVEPNNLTKTAHLIPAVDFSRLDEVLVITERKEQLKK</sequence>
<dbReference type="InterPro" id="IPR042175">
    <property type="entry name" value="Cell/Rod_MreC_2"/>
</dbReference>
<keyword evidence="6" id="KW-0812">Transmembrane</keyword>
<dbReference type="NCBIfam" id="TIGR00219">
    <property type="entry name" value="mreC"/>
    <property type="match status" value="1"/>
</dbReference>
<dbReference type="PIRSF" id="PIRSF038471">
    <property type="entry name" value="MreC"/>
    <property type="match status" value="1"/>
</dbReference>
<dbReference type="Gene3D" id="2.40.10.350">
    <property type="entry name" value="Rod shape-determining protein MreC, domain 2"/>
    <property type="match status" value="1"/>
</dbReference>
<dbReference type="Gene3D" id="2.40.10.340">
    <property type="entry name" value="Rod shape-determining protein MreC, domain 1"/>
    <property type="match status" value="1"/>
</dbReference>
<dbReference type="Pfam" id="PF04085">
    <property type="entry name" value="MreC"/>
    <property type="match status" value="1"/>
</dbReference>
<dbReference type="STRING" id="1121322.SAMN02745136_00235"/>
<dbReference type="RefSeq" id="WP_073272078.1">
    <property type="nucleotide sequence ID" value="NZ_FRAC01000006.1"/>
</dbReference>
<proteinExistence type="inferred from homology"/>
<evidence type="ECO:0000313" key="9">
    <source>
        <dbReference type="Proteomes" id="UP000184386"/>
    </source>
</evidence>
<keyword evidence="6" id="KW-1133">Transmembrane helix</keyword>